<organism evidence="2 3">
    <name type="scientific">Vicia faba</name>
    <name type="common">Broad bean</name>
    <name type="synonym">Faba vulgaris</name>
    <dbReference type="NCBI Taxonomy" id="3906"/>
    <lineage>
        <taxon>Eukaryota</taxon>
        <taxon>Viridiplantae</taxon>
        <taxon>Streptophyta</taxon>
        <taxon>Embryophyta</taxon>
        <taxon>Tracheophyta</taxon>
        <taxon>Spermatophyta</taxon>
        <taxon>Magnoliopsida</taxon>
        <taxon>eudicotyledons</taxon>
        <taxon>Gunneridae</taxon>
        <taxon>Pentapetalae</taxon>
        <taxon>rosids</taxon>
        <taxon>fabids</taxon>
        <taxon>Fabales</taxon>
        <taxon>Fabaceae</taxon>
        <taxon>Papilionoideae</taxon>
        <taxon>50 kb inversion clade</taxon>
        <taxon>NPAAA clade</taxon>
        <taxon>Hologalegina</taxon>
        <taxon>IRL clade</taxon>
        <taxon>Fabeae</taxon>
        <taxon>Vicia</taxon>
    </lineage>
</organism>
<name>A0AAV1ADV9_VICFA</name>
<evidence type="ECO:0000256" key="1">
    <source>
        <dbReference type="SAM" id="Phobius"/>
    </source>
</evidence>
<protein>
    <submittedName>
        <fullName evidence="2">Uncharacterized protein</fullName>
    </submittedName>
</protein>
<keyword evidence="3" id="KW-1185">Reference proteome</keyword>
<gene>
    <name evidence="2" type="ORF">VFH_IV051800</name>
</gene>
<evidence type="ECO:0000313" key="3">
    <source>
        <dbReference type="Proteomes" id="UP001157006"/>
    </source>
</evidence>
<feature type="non-terminal residue" evidence="2">
    <location>
        <position position="1"/>
    </location>
</feature>
<dbReference type="EMBL" id="OX451739">
    <property type="protein sequence ID" value="CAI8607728.1"/>
    <property type="molecule type" value="Genomic_DNA"/>
</dbReference>
<keyword evidence="1" id="KW-0472">Membrane</keyword>
<keyword evidence="1" id="KW-0812">Transmembrane</keyword>
<evidence type="ECO:0000313" key="2">
    <source>
        <dbReference type="EMBL" id="CAI8607728.1"/>
    </source>
</evidence>
<reference evidence="2 3" key="1">
    <citation type="submission" date="2023-01" db="EMBL/GenBank/DDBJ databases">
        <authorList>
            <person name="Kreplak J."/>
        </authorList>
    </citation>
    <scope>NUCLEOTIDE SEQUENCE [LARGE SCALE GENOMIC DNA]</scope>
</reference>
<feature type="transmembrane region" description="Helical" evidence="1">
    <location>
        <begin position="52"/>
        <end position="70"/>
    </location>
</feature>
<keyword evidence="1" id="KW-1133">Transmembrane helix</keyword>
<feature type="transmembrane region" description="Helical" evidence="1">
    <location>
        <begin position="20"/>
        <end position="40"/>
    </location>
</feature>
<proteinExistence type="predicted"/>
<accession>A0AAV1ADV9</accession>
<dbReference type="Proteomes" id="UP001157006">
    <property type="component" value="Chromosome 4"/>
</dbReference>
<sequence length="123" mass="14343">PCSASKNLTHVHRLLPFTMYLINYLPFTSLFLIIPTNMILTKTKRKPTMFHVTINLTTLLTFPIQLSFIISLSTKLILFLSLLSSLFFFFFFFFHFSPQLLLNPNHISFNFFASLSYIQILSP</sequence>
<dbReference type="AlphaFoldDB" id="A0AAV1ADV9"/>
<feature type="transmembrane region" description="Helical" evidence="1">
    <location>
        <begin position="76"/>
        <end position="96"/>
    </location>
</feature>